<feature type="transmembrane region" description="Helical" evidence="1">
    <location>
        <begin position="54"/>
        <end position="76"/>
    </location>
</feature>
<keyword evidence="3" id="KW-1185">Reference proteome</keyword>
<keyword evidence="1" id="KW-0812">Transmembrane</keyword>
<comment type="caution">
    <text evidence="2">The sequence shown here is derived from an EMBL/GenBank/DDBJ whole genome shotgun (WGS) entry which is preliminary data.</text>
</comment>
<dbReference type="Proteomes" id="UP000547458">
    <property type="component" value="Unassembled WGS sequence"/>
</dbReference>
<dbReference type="RefSeq" id="WP_167990706.1">
    <property type="nucleotide sequence ID" value="NZ_JAATJL010000001.1"/>
</dbReference>
<sequence length="100" mass="10693">MNDAARLHKRTLTVGIALGVLGLLVLLVGDYLLLQYGAVSFQASNGFFFFLTRLSAIGSVALLPFSAALVSAALVMKYWDKRLQALGAPDEDDDAGPDLH</sequence>
<feature type="transmembrane region" description="Helical" evidence="1">
    <location>
        <begin position="12"/>
        <end position="34"/>
    </location>
</feature>
<protein>
    <submittedName>
        <fullName evidence="2">Uncharacterized protein</fullName>
    </submittedName>
</protein>
<evidence type="ECO:0000256" key="1">
    <source>
        <dbReference type="SAM" id="Phobius"/>
    </source>
</evidence>
<gene>
    <name evidence="2" type="ORF">BJ994_000301</name>
</gene>
<keyword evidence="1" id="KW-0472">Membrane</keyword>
<evidence type="ECO:0000313" key="3">
    <source>
        <dbReference type="Proteomes" id="UP000547458"/>
    </source>
</evidence>
<accession>A0A846RN28</accession>
<dbReference type="AlphaFoldDB" id="A0A846RN28"/>
<keyword evidence="1" id="KW-1133">Transmembrane helix</keyword>
<evidence type="ECO:0000313" key="2">
    <source>
        <dbReference type="EMBL" id="NJC21225.1"/>
    </source>
</evidence>
<organism evidence="2 3">
    <name type="scientific">Arthrobacter pigmenti</name>
    <dbReference type="NCBI Taxonomy" id="271432"/>
    <lineage>
        <taxon>Bacteria</taxon>
        <taxon>Bacillati</taxon>
        <taxon>Actinomycetota</taxon>
        <taxon>Actinomycetes</taxon>
        <taxon>Micrococcales</taxon>
        <taxon>Micrococcaceae</taxon>
        <taxon>Arthrobacter</taxon>
    </lineage>
</organism>
<dbReference type="EMBL" id="JAATJL010000001">
    <property type="protein sequence ID" value="NJC21225.1"/>
    <property type="molecule type" value="Genomic_DNA"/>
</dbReference>
<reference evidence="2 3" key="1">
    <citation type="submission" date="2020-03" db="EMBL/GenBank/DDBJ databases">
        <title>Sequencing the genomes of 1000 actinobacteria strains.</title>
        <authorList>
            <person name="Klenk H.-P."/>
        </authorList>
    </citation>
    <scope>NUCLEOTIDE SEQUENCE [LARGE SCALE GENOMIC DNA]</scope>
    <source>
        <strain evidence="2 3">DSM 16403</strain>
    </source>
</reference>
<name>A0A846RN28_9MICC</name>
<proteinExistence type="predicted"/>